<dbReference type="PROSITE" id="PS50835">
    <property type="entry name" value="IG_LIKE"/>
    <property type="match status" value="12"/>
</dbReference>
<dbReference type="FunFam" id="2.60.40.10:FF:000191">
    <property type="entry name" value="Immunoglobulin superfamily member 3"/>
    <property type="match status" value="2"/>
</dbReference>
<dbReference type="Proteomes" id="UP000438429">
    <property type="component" value="Unassembled WGS sequence"/>
</dbReference>
<dbReference type="InterPro" id="IPR051102">
    <property type="entry name" value="IgSF_V-set/TM_domain"/>
</dbReference>
<name>A0A6A4S1V7_SCOMX</name>
<sequence length="1745" mass="195140">MWCYLRSCWRTSWLFCLGILLHSGEAKVHTEAQPGPLYRVLGTSLTISCNVSGFASADAQKEFEFRFTGPAKKTLEINIISTSDENFAYAMYNQRVIRKEITLKHVSPNSVLFEIQSLQKGDEGEYDCSVVNSESAYDGTYNAKTLVKVIDNSLSVSSPVSTSLSYTEGGALTLTCRASSNTIQHTHLSFAWYLHKDGEDDAQPIMSLDRDFTLSPGQEFEGRYHAGLIRLDKMGEATYRLNMAQLELSDQGRIYCSAQEWIQDPDHSWYIITQKDAEEATIIVKAREVVPDTSSLVVRISTQQTALQEGQELSLSCNVDTHDQEKRFLSVAWLRGSVELARIGPTGVLSVGPEYSGREKGGELRAARTGGRDYCLILQPVRTEDQGEYFCRAWPQDRGPDGAFTHGAAQTSSPQLVSISATESGFSIEMQNSVNVNEGGRLKLTCKVDGVQGQLSVSWQHKLTSTSTTWFNNIISLSQEGVMEIEGSFRSRKVRATRPATDTFMLELDEVTPSDSGVYQCSVSEWKTNSKTHSQSQTTTVTVAPAESSVKVKLISRNTRVTVGENVELLCLVRGPRVPITLIWSLQRVASTVDNIVTLSWNGEISWSGDQHGYQMKVENRVNEVAHYLLINGASHREAGIYQCRASVFFENVHKKLSPSNPVAVMVQNPVSKLILTSPSALTRNINSDVDIKCSVISEPSASSRYAVTWLHRQWAENKTIVSSDRDALTTQAELSNRRISMWRTRGPSFELTIRQAQISDNGSYICEVVEWLQDPRGNWYQLSPVSKITQLELIEPDNNLQLDVKEQQQLIAKEGDEVELKCNIISGAFGPSVFYKVAWLYTGRGSLITKAPVVELDHTGLLRYPKNQAPKGLQGRLRLSRPTQSSFYLVIQRAHEEDRGSYQCQVEQYQLDHEGHWQQKAADSAGPIMLTVNVAEKNLSIVKDEVELNVSSSQDFPVPCHIARQSSSESKFQVTWIWQKETETKQRPIFVWHRNGTLQDRLGEGEQLRFSHPLPNQFSVTVLKPGPENSGLYFCEVEEWLPSLSHGWRMVAVDTSGHLTVNVHSEAGVAVAQRVVTVESGPLVRTEGSHVTIWCNVTGYKEGVEQDFEWSMYLAAAQDREIRIVSTAQPNYAYAVYAQRVNSKEIFVERLSRDSAVLHITKVQAKDQGLFECYTPNTDGRYLGSYSARTNLTVIADSLTVSAPAQTLSKVEGDTLQLTCEVSRTTEQHTHLSVGWYLRSPEDATAPPQELVTLSRDFVLRSGGPYRQRMAAGDLRLDKTSATSYRLTIHKLQPVDQGLLYCQAAEWIQDTDGSWFAMTRKQSEKIQLRIQPTDRDFSIQVSTERRSFTAGEPLELRCTIEAQNVPERFFSVSWVFSSSPVAVVGPSAVPVLGPDYVAREAAGHMTIRKESTSVHLLKLQHLRPEDAGKYICRVTEREKTPTGDFIDRSKRSRNVQITVQPLKSNITVSLSSNSSEVLEGDAIQLTCSVQSTTGPLSVAWHWTDKQTTELTQEVASVDRDGTVWHSPTYRERSSYGEIRVERVRSDTFSLSLYNALPGDEGQYRCTATEWFQTGTEPELNWEKIGERSATKTVTVKTVESSFMVSASSRTPSVTFGDSFDLLCLVKPRHNPRVPTSVTWRFMPAGSEADDEDVGEFKELVTFTREGTLQWGEQLLGLGTRTTVDRSHSNTNFRLSVTRAGRREAGKYQCSAVLWRRNYDNSWSRVANRTSNLLGISVLQPGKAA</sequence>
<feature type="signal peptide" evidence="10">
    <location>
        <begin position="1"/>
        <end position="26"/>
    </location>
</feature>
<keyword evidence="2" id="KW-0812">Transmembrane</keyword>
<keyword evidence="4" id="KW-0677">Repeat</keyword>
<dbReference type="SUPFAM" id="SSF48726">
    <property type="entry name" value="Immunoglobulin"/>
    <property type="match status" value="13"/>
</dbReference>
<evidence type="ECO:0000259" key="11">
    <source>
        <dbReference type="PROSITE" id="PS50835"/>
    </source>
</evidence>
<dbReference type="PANTHER" id="PTHR12207:SF21">
    <property type="entry name" value="IMMUNOGLOBULIN SUPERFAMILY MEMBER 3"/>
    <property type="match status" value="1"/>
</dbReference>
<feature type="domain" description="Ig-like" evidence="11">
    <location>
        <begin position="797"/>
        <end position="924"/>
    </location>
</feature>
<comment type="subcellular location">
    <subcellularLocation>
        <location evidence="1">Membrane</location>
        <topology evidence="1">Single-pass type I membrane protein</topology>
    </subcellularLocation>
</comment>
<dbReference type="InterPro" id="IPR013783">
    <property type="entry name" value="Ig-like_fold"/>
</dbReference>
<evidence type="ECO:0000256" key="7">
    <source>
        <dbReference type="ARBA" id="ARBA00023157"/>
    </source>
</evidence>
<dbReference type="PANTHER" id="PTHR12207">
    <property type="entry name" value="V-SET AND TRANSMEMBRANE DOMAIN-CONTAINING PROTEIN"/>
    <property type="match status" value="1"/>
</dbReference>
<dbReference type="FunFam" id="2.60.40.10:FF:000604">
    <property type="entry name" value="immunoglobulin superfamily member 3"/>
    <property type="match status" value="1"/>
</dbReference>
<dbReference type="Pfam" id="PF13927">
    <property type="entry name" value="Ig_3"/>
    <property type="match status" value="1"/>
</dbReference>
<dbReference type="SMART" id="SM00409">
    <property type="entry name" value="IG"/>
    <property type="match status" value="13"/>
</dbReference>
<dbReference type="Gene3D" id="2.60.40.10">
    <property type="entry name" value="Immunoglobulins"/>
    <property type="match status" value="13"/>
</dbReference>
<proteinExistence type="predicted"/>
<dbReference type="SMART" id="SM00406">
    <property type="entry name" value="IGv"/>
    <property type="match status" value="10"/>
</dbReference>
<feature type="domain" description="Ig-like" evidence="11">
    <location>
        <begin position="545"/>
        <end position="658"/>
    </location>
</feature>
<evidence type="ECO:0000256" key="6">
    <source>
        <dbReference type="ARBA" id="ARBA00023136"/>
    </source>
</evidence>
<evidence type="ECO:0000256" key="3">
    <source>
        <dbReference type="ARBA" id="ARBA00022729"/>
    </source>
</evidence>
<feature type="chain" id="PRO_5025541072" description="Immunoglobulin superfamily member 3" evidence="10">
    <location>
        <begin position="27"/>
        <end position="1745"/>
    </location>
</feature>
<dbReference type="EMBL" id="VEVO01000019">
    <property type="protein sequence ID" value="KAF0026529.1"/>
    <property type="molecule type" value="Genomic_DNA"/>
</dbReference>
<dbReference type="InterPro" id="IPR036179">
    <property type="entry name" value="Ig-like_dom_sf"/>
</dbReference>
<dbReference type="GO" id="GO:0016020">
    <property type="term" value="C:membrane"/>
    <property type="evidence" value="ECO:0007669"/>
    <property type="project" value="UniProtKB-SubCell"/>
</dbReference>
<feature type="domain" description="Ig-like" evidence="11">
    <location>
        <begin position="291"/>
        <end position="393"/>
    </location>
</feature>
<organism evidence="12 13">
    <name type="scientific">Scophthalmus maximus</name>
    <name type="common">Turbot</name>
    <name type="synonym">Psetta maxima</name>
    <dbReference type="NCBI Taxonomy" id="52904"/>
    <lineage>
        <taxon>Eukaryota</taxon>
        <taxon>Metazoa</taxon>
        <taxon>Chordata</taxon>
        <taxon>Craniata</taxon>
        <taxon>Vertebrata</taxon>
        <taxon>Euteleostomi</taxon>
        <taxon>Actinopterygii</taxon>
        <taxon>Neopterygii</taxon>
        <taxon>Teleostei</taxon>
        <taxon>Neoteleostei</taxon>
        <taxon>Acanthomorphata</taxon>
        <taxon>Carangaria</taxon>
        <taxon>Pleuronectiformes</taxon>
        <taxon>Pleuronectoidei</taxon>
        <taxon>Scophthalmidae</taxon>
        <taxon>Scophthalmus</taxon>
    </lineage>
</organism>
<evidence type="ECO:0000256" key="1">
    <source>
        <dbReference type="ARBA" id="ARBA00004479"/>
    </source>
</evidence>
<feature type="domain" description="Ig-like" evidence="11">
    <location>
        <begin position="670"/>
        <end position="769"/>
    </location>
</feature>
<feature type="domain" description="Ig-like" evidence="11">
    <location>
        <begin position="1462"/>
        <end position="1595"/>
    </location>
</feature>
<keyword evidence="5" id="KW-1133">Transmembrane helix</keyword>
<feature type="domain" description="Ig-like" evidence="11">
    <location>
        <begin position="1074"/>
        <end position="1194"/>
    </location>
</feature>
<dbReference type="InterPro" id="IPR003598">
    <property type="entry name" value="Ig_sub2"/>
</dbReference>
<dbReference type="InterPro" id="IPR007110">
    <property type="entry name" value="Ig-like_dom"/>
</dbReference>
<evidence type="ECO:0000256" key="4">
    <source>
        <dbReference type="ARBA" id="ARBA00022737"/>
    </source>
</evidence>
<dbReference type="FunFam" id="2.60.40.10:FF:000491">
    <property type="entry name" value="Immunoglobulin superfamily, member 3"/>
    <property type="match status" value="2"/>
</dbReference>
<accession>A0A6A4S1V7</accession>
<feature type="domain" description="Ig-like" evidence="11">
    <location>
        <begin position="1198"/>
        <end position="1305"/>
    </location>
</feature>
<dbReference type="InterPro" id="IPR013106">
    <property type="entry name" value="Ig_V-set"/>
</dbReference>
<evidence type="ECO:0000313" key="13">
    <source>
        <dbReference type="Proteomes" id="UP000438429"/>
    </source>
</evidence>
<gene>
    <name evidence="12" type="ORF">F2P81_021266</name>
</gene>
<evidence type="ECO:0000256" key="9">
    <source>
        <dbReference type="ARBA" id="ARBA00067302"/>
    </source>
</evidence>
<keyword evidence="3 10" id="KW-0732">Signal</keyword>
<dbReference type="SMART" id="SM00408">
    <property type="entry name" value="IGc2"/>
    <property type="match status" value="9"/>
</dbReference>
<keyword evidence="6" id="KW-0472">Membrane</keyword>
<feature type="domain" description="Ig-like" evidence="11">
    <location>
        <begin position="414"/>
        <end position="542"/>
    </location>
</feature>
<reference evidence="12 13" key="1">
    <citation type="submission" date="2019-06" db="EMBL/GenBank/DDBJ databases">
        <title>Draft genomes of female and male turbot (Scophthalmus maximus).</title>
        <authorList>
            <person name="Xu H."/>
            <person name="Xu X.-W."/>
            <person name="Shao C."/>
            <person name="Chen S."/>
        </authorList>
    </citation>
    <scope>NUCLEOTIDE SEQUENCE [LARGE SCALE GENOMIC DNA]</scope>
    <source>
        <strain evidence="12">Ysfricsl-2016a</strain>
        <tissue evidence="12">Blood</tissue>
    </source>
</reference>
<protein>
    <recommendedName>
        <fullName evidence="9">Immunoglobulin superfamily member 3</fullName>
    </recommendedName>
</protein>
<evidence type="ECO:0000256" key="8">
    <source>
        <dbReference type="ARBA" id="ARBA00023319"/>
    </source>
</evidence>
<keyword evidence="7" id="KW-1015">Disulfide bond</keyword>
<evidence type="ECO:0000256" key="5">
    <source>
        <dbReference type="ARBA" id="ARBA00022989"/>
    </source>
</evidence>
<comment type="caution">
    <text evidence="12">The sequence shown here is derived from an EMBL/GenBank/DDBJ whole genome shotgun (WGS) entry which is preliminary data.</text>
</comment>
<feature type="domain" description="Ig-like" evidence="11">
    <location>
        <begin position="928"/>
        <end position="1046"/>
    </location>
</feature>
<dbReference type="InterPro" id="IPR003599">
    <property type="entry name" value="Ig_sub"/>
</dbReference>
<evidence type="ECO:0000256" key="10">
    <source>
        <dbReference type="SAM" id="SignalP"/>
    </source>
</evidence>
<feature type="domain" description="Ig-like" evidence="11">
    <location>
        <begin position="159"/>
        <end position="259"/>
    </location>
</feature>
<keyword evidence="8" id="KW-0393">Immunoglobulin domain</keyword>
<evidence type="ECO:0000256" key="2">
    <source>
        <dbReference type="ARBA" id="ARBA00022692"/>
    </source>
</evidence>
<evidence type="ECO:0000313" key="12">
    <source>
        <dbReference type="EMBL" id="KAF0026529.1"/>
    </source>
</evidence>
<feature type="domain" description="Ig-like" evidence="11">
    <location>
        <begin position="1333"/>
        <end position="1443"/>
    </location>
</feature>
<feature type="domain" description="Ig-like" evidence="11">
    <location>
        <begin position="42"/>
        <end position="147"/>
    </location>
</feature>
<dbReference type="CDD" id="cd00099">
    <property type="entry name" value="IgV"/>
    <property type="match status" value="2"/>
</dbReference>
<dbReference type="Pfam" id="PF07686">
    <property type="entry name" value="V-set"/>
    <property type="match status" value="5"/>
</dbReference>